<name>A0A0D3HZB4_EMIH1</name>
<dbReference type="Proteomes" id="UP000013827">
    <property type="component" value="Unassembled WGS sequence"/>
</dbReference>
<dbReference type="AlphaFoldDB" id="A0A0D3HZB4"/>
<evidence type="ECO:0000256" key="2">
    <source>
        <dbReference type="SAM" id="MobiDB-lite"/>
    </source>
</evidence>
<evidence type="ECO:0000313" key="4">
    <source>
        <dbReference type="Proteomes" id="UP000013827"/>
    </source>
</evidence>
<sequence length="195" mass="21749">MATVRAYEDIEARRGRDGGDVRDVRCCRDVRSWAEVCAAAREREFKILARDSEKARKGRRAAEAAGEPEVAPSPAPPPVFKTLREKKAAQASAEGWAAEVARAEELYEELRERAPQHCRRGGKWAREKFVMAVQGEFPRARGAGVPKGTVLCLGRVLDAHDEQDDAEGGHRDWEEDPLGFDTNPMLLRAMCMAFE</sequence>
<protein>
    <submittedName>
        <fullName evidence="3">Uncharacterized protein</fullName>
    </submittedName>
</protein>
<keyword evidence="4" id="KW-1185">Reference proteome</keyword>
<evidence type="ECO:0000256" key="1">
    <source>
        <dbReference type="SAM" id="Coils"/>
    </source>
</evidence>
<dbReference type="RefSeq" id="XP_005756778.1">
    <property type="nucleotide sequence ID" value="XM_005756721.1"/>
</dbReference>
<proteinExistence type="predicted"/>
<reference evidence="4" key="1">
    <citation type="journal article" date="2013" name="Nature">
        <title>Pan genome of the phytoplankton Emiliania underpins its global distribution.</title>
        <authorList>
            <person name="Read B.A."/>
            <person name="Kegel J."/>
            <person name="Klute M.J."/>
            <person name="Kuo A."/>
            <person name="Lefebvre S.C."/>
            <person name="Maumus F."/>
            <person name="Mayer C."/>
            <person name="Miller J."/>
            <person name="Monier A."/>
            <person name="Salamov A."/>
            <person name="Young J."/>
            <person name="Aguilar M."/>
            <person name="Claverie J.M."/>
            <person name="Frickenhaus S."/>
            <person name="Gonzalez K."/>
            <person name="Herman E.K."/>
            <person name="Lin Y.C."/>
            <person name="Napier J."/>
            <person name="Ogata H."/>
            <person name="Sarno A.F."/>
            <person name="Shmutz J."/>
            <person name="Schroeder D."/>
            <person name="de Vargas C."/>
            <person name="Verret F."/>
            <person name="von Dassow P."/>
            <person name="Valentin K."/>
            <person name="Van de Peer Y."/>
            <person name="Wheeler G."/>
            <person name="Dacks J.B."/>
            <person name="Delwiche C.F."/>
            <person name="Dyhrman S.T."/>
            <person name="Glockner G."/>
            <person name="John U."/>
            <person name="Richards T."/>
            <person name="Worden A.Z."/>
            <person name="Zhang X."/>
            <person name="Grigoriev I.V."/>
            <person name="Allen A.E."/>
            <person name="Bidle K."/>
            <person name="Borodovsky M."/>
            <person name="Bowler C."/>
            <person name="Brownlee C."/>
            <person name="Cock J.M."/>
            <person name="Elias M."/>
            <person name="Gladyshev V.N."/>
            <person name="Groth M."/>
            <person name="Guda C."/>
            <person name="Hadaegh A."/>
            <person name="Iglesias-Rodriguez M.D."/>
            <person name="Jenkins J."/>
            <person name="Jones B.M."/>
            <person name="Lawson T."/>
            <person name="Leese F."/>
            <person name="Lindquist E."/>
            <person name="Lobanov A."/>
            <person name="Lomsadze A."/>
            <person name="Malik S.B."/>
            <person name="Marsh M.E."/>
            <person name="Mackinder L."/>
            <person name="Mock T."/>
            <person name="Mueller-Roeber B."/>
            <person name="Pagarete A."/>
            <person name="Parker M."/>
            <person name="Probert I."/>
            <person name="Quesneville H."/>
            <person name="Raines C."/>
            <person name="Rensing S.A."/>
            <person name="Riano-Pachon D.M."/>
            <person name="Richier S."/>
            <person name="Rokitta S."/>
            <person name="Shiraiwa Y."/>
            <person name="Soanes D.M."/>
            <person name="van der Giezen M."/>
            <person name="Wahlund T.M."/>
            <person name="Williams B."/>
            <person name="Wilson W."/>
            <person name="Wolfe G."/>
            <person name="Wurch L.L."/>
        </authorList>
    </citation>
    <scope>NUCLEOTIDE SEQUENCE</scope>
</reference>
<feature type="region of interest" description="Disordered" evidence="2">
    <location>
        <begin position="58"/>
        <end position="78"/>
    </location>
</feature>
<keyword evidence="1" id="KW-0175">Coiled coil</keyword>
<accession>A0A0D3HZB4</accession>
<reference evidence="3" key="2">
    <citation type="submission" date="2024-10" db="UniProtKB">
        <authorList>
            <consortium name="EnsemblProtists"/>
        </authorList>
    </citation>
    <scope>IDENTIFICATION</scope>
</reference>
<evidence type="ECO:0000313" key="3">
    <source>
        <dbReference type="EnsemblProtists" id="EOD04349"/>
    </source>
</evidence>
<dbReference type="HOGENOM" id="CLU_102744_0_0_1"/>
<dbReference type="PaxDb" id="2903-EOD04349"/>
<dbReference type="GeneID" id="17250529"/>
<organism evidence="3 4">
    <name type="scientific">Emiliania huxleyi (strain CCMP1516)</name>
    <dbReference type="NCBI Taxonomy" id="280463"/>
    <lineage>
        <taxon>Eukaryota</taxon>
        <taxon>Haptista</taxon>
        <taxon>Haptophyta</taxon>
        <taxon>Prymnesiophyceae</taxon>
        <taxon>Isochrysidales</taxon>
        <taxon>Noelaerhabdaceae</taxon>
        <taxon>Emiliania</taxon>
    </lineage>
</organism>
<dbReference type="EnsemblProtists" id="EOD04349">
    <property type="protein sequence ID" value="EOD04349"/>
    <property type="gene ID" value="EMIHUDRAFT_221125"/>
</dbReference>
<feature type="coiled-coil region" evidence="1">
    <location>
        <begin position="93"/>
        <end position="120"/>
    </location>
</feature>
<dbReference type="KEGG" id="ehx:EMIHUDRAFT_221125"/>